<gene>
    <name evidence="2" type="ORF">SAMN05421835_1032</name>
</gene>
<dbReference type="Proteomes" id="UP000199025">
    <property type="component" value="Unassembled WGS sequence"/>
</dbReference>
<dbReference type="Pfam" id="PF17765">
    <property type="entry name" value="MLTR_LBD"/>
    <property type="match status" value="1"/>
</dbReference>
<protein>
    <recommendedName>
        <fullName evidence="1">MmyB-like transcription regulator ligand binding domain-containing protein</fullName>
    </recommendedName>
</protein>
<name>A0A1I3NEK6_9PSEU</name>
<evidence type="ECO:0000259" key="1">
    <source>
        <dbReference type="Pfam" id="PF17765"/>
    </source>
</evidence>
<dbReference type="STRING" id="115433.SAMN05421835_1032"/>
<reference evidence="2 3" key="1">
    <citation type="submission" date="2016-10" db="EMBL/GenBank/DDBJ databases">
        <authorList>
            <person name="de Groot N.N."/>
        </authorList>
    </citation>
    <scope>NUCLEOTIDE SEQUENCE [LARGE SCALE GENOMIC DNA]</scope>
    <source>
        <strain evidence="2 3">DSM 44468</strain>
    </source>
</reference>
<keyword evidence="3" id="KW-1185">Reference proteome</keyword>
<accession>A0A1I3NEK6</accession>
<organism evidence="2 3">
    <name type="scientific">Amycolatopsis sacchari</name>
    <dbReference type="NCBI Taxonomy" id="115433"/>
    <lineage>
        <taxon>Bacteria</taxon>
        <taxon>Bacillati</taxon>
        <taxon>Actinomycetota</taxon>
        <taxon>Actinomycetes</taxon>
        <taxon>Pseudonocardiales</taxon>
        <taxon>Pseudonocardiaceae</taxon>
        <taxon>Amycolatopsis</taxon>
    </lineage>
</organism>
<evidence type="ECO:0000313" key="3">
    <source>
        <dbReference type="Proteomes" id="UP000199025"/>
    </source>
</evidence>
<dbReference type="InterPro" id="IPR041413">
    <property type="entry name" value="MLTR_LBD"/>
</dbReference>
<proteinExistence type="predicted"/>
<dbReference type="AlphaFoldDB" id="A0A1I3NEK6"/>
<dbReference type="EMBL" id="FORP01000003">
    <property type="protein sequence ID" value="SFJ07798.1"/>
    <property type="molecule type" value="Genomic_DNA"/>
</dbReference>
<feature type="domain" description="MmyB-like transcription regulator ligand binding" evidence="1">
    <location>
        <begin position="5"/>
        <end position="53"/>
    </location>
</feature>
<evidence type="ECO:0000313" key="2">
    <source>
        <dbReference type="EMBL" id="SFJ07798.1"/>
    </source>
</evidence>
<sequence length="66" mass="7474">MTSWRTRRKALWHPLVGEFEVDCEVLLVSERDQQLVLFTTEPGTSGHEALQLLKVVGTQDLGQVSH</sequence>